<dbReference type="SMART" id="SM00388">
    <property type="entry name" value="HisKA"/>
    <property type="match status" value="1"/>
</dbReference>
<feature type="modified residue" description="Phosphohistidine" evidence="4">
    <location>
        <position position="934"/>
    </location>
</feature>
<dbReference type="SUPFAM" id="SSF47226">
    <property type="entry name" value="Histidine-containing phosphotransfer domain, HPT domain"/>
    <property type="match status" value="1"/>
</dbReference>
<dbReference type="CDD" id="cd17546">
    <property type="entry name" value="REC_hyHK_CKI1_RcsC-like"/>
    <property type="match status" value="1"/>
</dbReference>
<dbReference type="PROSITE" id="PS50109">
    <property type="entry name" value="HIS_KIN"/>
    <property type="match status" value="1"/>
</dbReference>
<dbReference type="InterPro" id="IPR001610">
    <property type="entry name" value="PAC"/>
</dbReference>
<feature type="coiled-coil region" evidence="6">
    <location>
        <begin position="463"/>
        <end position="490"/>
    </location>
</feature>
<dbReference type="InterPro" id="IPR011006">
    <property type="entry name" value="CheY-like_superfamily"/>
</dbReference>
<dbReference type="PROSITE" id="PS50894">
    <property type="entry name" value="HPT"/>
    <property type="match status" value="1"/>
</dbReference>
<dbReference type="InterPro" id="IPR000014">
    <property type="entry name" value="PAS"/>
</dbReference>
<dbReference type="Pfam" id="PF02518">
    <property type="entry name" value="HATPase_c"/>
    <property type="match status" value="1"/>
</dbReference>
<dbReference type="InterPro" id="IPR004358">
    <property type="entry name" value="Sig_transdc_His_kin-like_C"/>
</dbReference>
<dbReference type="InterPro" id="IPR001789">
    <property type="entry name" value="Sig_transdc_resp-reg_receiver"/>
</dbReference>
<dbReference type="Pfam" id="PF00512">
    <property type="entry name" value="HisKA"/>
    <property type="match status" value="1"/>
</dbReference>
<comment type="caution">
    <text evidence="13">The sequence shown here is derived from an EMBL/GenBank/DDBJ whole genome shotgun (WGS) entry which is preliminary data.</text>
</comment>
<organism evidence="13 14">
    <name type="scientific">Roseiconus lacunae</name>
    <dbReference type="NCBI Taxonomy" id="2605694"/>
    <lineage>
        <taxon>Bacteria</taxon>
        <taxon>Pseudomonadati</taxon>
        <taxon>Planctomycetota</taxon>
        <taxon>Planctomycetia</taxon>
        <taxon>Pirellulales</taxon>
        <taxon>Pirellulaceae</taxon>
        <taxon>Roseiconus</taxon>
    </lineage>
</organism>
<keyword evidence="6" id="KW-0175">Coiled coil</keyword>
<dbReference type="NCBIfam" id="TIGR00229">
    <property type="entry name" value="sensory_box"/>
    <property type="match status" value="2"/>
</dbReference>
<dbReference type="InterPro" id="IPR003594">
    <property type="entry name" value="HATPase_dom"/>
</dbReference>
<accession>A0ABT7PRS2</accession>
<keyword evidence="14" id="KW-1185">Reference proteome</keyword>
<dbReference type="SMART" id="SM00086">
    <property type="entry name" value="PAC"/>
    <property type="match status" value="2"/>
</dbReference>
<dbReference type="SMART" id="SM00091">
    <property type="entry name" value="PAS"/>
    <property type="match status" value="2"/>
</dbReference>
<dbReference type="SMART" id="SM00387">
    <property type="entry name" value="HATPase_c"/>
    <property type="match status" value="1"/>
</dbReference>
<feature type="domain" description="PAC" evidence="11">
    <location>
        <begin position="297"/>
        <end position="349"/>
    </location>
</feature>
<evidence type="ECO:0000256" key="5">
    <source>
        <dbReference type="PROSITE-ProRule" id="PRU00169"/>
    </source>
</evidence>
<keyword evidence="7" id="KW-0472">Membrane</keyword>
<dbReference type="EC" id="2.7.13.3" evidence="2"/>
<evidence type="ECO:0000259" key="10">
    <source>
        <dbReference type="PROSITE" id="PS50112"/>
    </source>
</evidence>
<feature type="domain" description="HPt" evidence="12">
    <location>
        <begin position="895"/>
        <end position="987"/>
    </location>
</feature>
<dbReference type="PROSITE" id="PS50113">
    <property type="entry name" value="PAC"/>
    <property type="match status" value="2"/>
</dbReference>
<dbReference type="CDD" id="cd16922">
    <property type="entry name" value="HATPase_EvgS-ArcB-TorS-like"/>
    <property type="match status" value="1"/>
</dbReference>
<proteinExistence type="predicted"/>
<dbReference type="SUPFAM" id="SSF47384">
    <property type="entry name" value="Homodimeric domain of signal transducing histidine kinase"/>
    <property type="match status" value="1"/>
</dbReference>
<dbReference type="Proteomes" id="UP001239462">
    <property type="component" value="Unassembled WGS sequence"/>
</dbReference>
<dbReference type="InterPro" id="IPR005467">
    <property type="entry name" value="His_kinase_dom"/>
</dbReference>
<feature type="transmembrane region" description="Helical" evidence="7">
    <location>
        <begin position="69"/>
        <end position="94"/>
    </location>
</feature>
<evidence type="ECO:0000256" key="6">
    <source>
        <dbReference type="SAM" id="Coils"/>
    </source>
</evidence>
<name>A0ABT7PRS2_9BACT</name>
<evidence type="ECO:0000259" key="9">
    <source>
        <dbReference type="PROSITE" id="PS50110"/>
    </source>
</evidence>
<dbReference type="Pfam" id="PF00072">
    <property type="entry name" value="Response_reg"/>
    <property type="match status" value="1"/>
</dbReference>
<evidence type="ECO:0000259" key="11">
    <source>
        <dbReference type="PROSITE" id="PS50113"/>
    </source>
</evidence>
<dbReference type="Gene3D" id="3.30.565.10">
    <property type="entry name" value="Histidine kinase-like ATPase, C-terminal domain"/>
    <property type="match status" value="1"/>
</dbReference>
<dbReference type="Gene3D" id="1.20.120.160">
    <property type="entry name" value="HPT domain"/>
    <property type="match status" value="1"/>
</dbReference>
<dbReference type="Pfam" id="PF08447">
    <property type="entry name" value="PAS_3"/>
    <property type="match status" value="1"/>
</dbReference>
<dbReference type="RefSeq" id="WP_289166767.1">
    <property type="nucleotide sequence ID" value="NZ_JASZZN010000026.1"/>
</dbReference>
<feature type="transmembrane region" description="Helical" evidence="7">
    <location>
        <begin position="37"/>
        <end position="57"/>
    </location>
</feature>
<dbReference type="Gene3D" id="3.40.50.2300">
    <property type="match status" value="1"/>
</dbReference>
<feature type="domain" description="Response regulatory" evidence="9">
    <location>
        <begin position="745"/>
        <end position="859"/>
    </location>
</feature>
<evidence type="ECO:0000256" key="4">
    <source>
        <dbReference type="PROSITE-ProRule" id="PRU00110"/>
    </source>
</evidence>
<dbReference type="InterPro" id="IPR035965">
    <property type="entry name" value="PAS-like_dom_sf"/>
</dbReference>
<feature type="domain" description="PAC" evidence="11">
    <location>
        <begin position="420"/>
        <end position="472"/>
    </location>
</feature>
<evidence type="ECO:0000259" key="8">
    <source>
        <dbReference type="PROSITE" id="PS50109"/>
    </source>
</evidence>
<keyword evidence="3 5" id="KW-0597">Phosphoprotein</keyword>
<dbReference type="Pfam" id="PF01627">
    <property type="entry name" value="Hpt"/>
    <property type="match status" value="1"/>
</dbReference>
<feature type="domain" description="PAS" evidence="10">
    <location>
        <begin position="223"/>
        <end position="293"/>
    </location>
</feature>
<dbReference type="SMART" id="SM00448">
    <property type="entry name" value="REC"/>
    <property type="match status" value="1"/>
</dbReference>
<dbReference type="CDD" id="cd00082">
    <property type="entry name" value="HisKA"/>
    <property type="match status" value="1"/>
</dbReference>
<dbReference type="InterPro" id="IPR036097">
    <property type="entry name" value="HisK_dim/P_sf"/>
</dbReference>
<dbReference type="InterPro" id="IPR036890">
    <property type="entry name" value="HATPase_C_sf"/>
</dbReference>
<dbReference type="InterPro" id="IPR013655">
    <property type="entry name" value="PAS_fold_3"/>
</dbReference>
<dbReference type="SUPFAM" id="SSF52172">
    <property type="entry name" value="CheY-like"/>
    <property type="match status" value="1"/>
</dbReference>
<dbReference type="PRINTS" id="PR00344">
    <property type="entry name" value="BCTRLSENSOR"/>
</dbReference>
<feature type="modified residue" description="4-aspartylphosphate" evidence="5">
    <location>
        <position position="794"/>
    </location>
</feature>
<dbReference type="CDD" id="cd00130">
    <property type="entry name" value="PAS"/>
    <property type="match status" value="2"/>
</dbReference>
<dbReference type="PANTHER" id="PTHR45339:SF3">
    <property type="entry name" value="HISTIDINE KINASE"/>
    <property type="match status" value="1"/>
</dbReference>
<dbReference type="InterPro" id="IPR003661">
    <property type="entry name" value="HisK_dim/P_dom"/>
</dbReference>
<keyword evidence="7" id="KW-1133">Transmembrane helix</keyword>
<evidence type="ECO:0000256" key="7">
    <source>
        <dbReference type="SAM" id="Phobius"/>
    </source>
</evidence>
<evidence type="ECO:0000256" key="3">
    <source>
        <dbReference type="ARBA" id="ARBA00022553"/>
    </source>
</evidence>
<dbReference type="PANTHER" id="PTHR45339">
    <property type="entry name" value="HYBRID SIGNAL TRANSDUCTION HISTIDINE KINASE J"/>
    <property type="match status" value="1"/>
</dbReference>
<dbReference type="PROSITE" id="PS50110">
    <property type="entry name" value="RESPONSE_REGULATORY"/>
    <property type="match status" value="1"/>
</dbReference>
<feature type="domain" description="PAS" evidence="10">
    <location>
        <begin position="346"/>
        <end position="417"/>
    </location>
</feature>
<feature type="domain" description="Histidine kinase" evidence="8">
    <location>
        <begin position="490"/>
        <end position="713"/>
    </location>
</feature>
<dbReference type="InterPro" id="IPR000700">
    <property type="entry name" value="PAS-assoc_C"/>
</dbReference>
<sequence length="987" mass="109970">MLNHNTDISNHRDLGIKAAVQEKLRAQFRVIHQRTDCMFAILMVLQWFFGIAVALIVSPRTWVGAQSEIHPHVMMALIGGGILTLFPVAMTVLYPGRRATRIVIACSQTLYSSLLIHLTGGRIETHFHVFGSLAFLAAYRDPWVMLPSTLIVAIDHFVRGVWWPESVFGVATASQWRWLEHAAWVVFEVVFLLVIIQQSIREMRSLARQSVLLNNALRSAEASDRLFREGFNQAAMGMAVKRLDGAYIRINDRYCEITGYDREELFKKRFQDITHPDDVPLHSAAITKLSSGEISNLEIDKRYLHRQGHEVWVRLTLSLVRDEEGAPDYLIAAAQDITQERFAQDQIAKLSLVASKTRHSVIIAGPDRRIQWVNDGFTNLTGYAAEEAIGYRPSNFLHGADTDQATKTLISQRLQDEQAVSVEIQNYHKDGHPYWINLEIDPVFDNQGHLIHFIATQSDISERIRREKELEEATEAAQAANRAKSQFLANISHEIRTPLNGILGFTEVLIRDRGKISANEMDEHLQIIRRSGEHLLTLINDVLDLSKIEAECLSVESISCSPHQVLSDTVSVLRVGAMEKGISLDYRWESAVPEFIVSDPYRLKQLLLNLVGNAIKFTDQGSVLIVASLDKAASQPELIFEIRDTGIGIPQEKLDAVFQPFTQADDTVTRKYGGTGLGLSISQKIAESLGGNLSVRSEVGRGSTFVARIATGDLSQADRYDLSDEPPGADIKSGQLSGCNFDGISVLVVDDGDTNRKLIRLLLERHGAKVRLAENGQVALDMVARNSFDVVLMDMQMPVLDGYSASTRLRERGYDRPIIALTAHAMKGDREKCERAGCSGYLAKPINADELYALMTQLCQRASIGFDSVVDQLINELSDNECPSFAPIRSHLPTEDPEVWDLVDTFLSRLESKLAEMDRAWDEGDMGALSELAHWLKGAGGTVGFDCFTQPASDLEGDANSNCRTNAKATMGKIRELQRRCVVSPEL</sequence>
<reference evidence="13 14" key="1">
    <citation type="submission" date="2023-06" db="EMBL/GenBank/DDBJ databases">
        <title>Roseiconus lacunae JC819 isolated from Gulf of Mannar region, Tamil Nadu.</title>
        <authorList>
            <person name="Pk S."/>
            <person name="Ch S."/>
            <person name="Ch V.R."/>
        </authorList>
    </citation>
    <scope>NUCLEOTIDE SEQUENCE [LARGE SCALE GENOMIC DNA]</scope>
    <source>
        <strain evidence="13 14">JC819</strain>
    </source>
</reference>
<keyword evidence="7" id="KW-0812">Transmembrane</keyword>
<dbReference type="Gene3D" id="3.30.450.20">
    <property type="entry name" value="PAS domain"/>
    <property type="match status" value="2"/>
</dbReference>
<protein>
    <recommendedName>
        <fullName evidence="2">histidine kinase</fullName>
        <ecNumber evidence="2">2.7.13.3</ecNumber>
    </recommendedName>
</protein>
<feature type="transmembrane region" description="Helical" evidence="7">
    <location>
        <begin position="182"/>
        <end position="200"/>
    </location>
</feature>
<evidence type="ECO:0000259" key="12">
    <source>
        <dbReference type="PROSITE" id="PS50894"/>
    </source>
</evidence>
<dbReference type="InterPro" id="IPR036641">
    <property type="entry name" value="HPT_dom_sf"/>
</dbReference>
<dbReference type="SUPFAM" id="SSF55785">
    <property type="entry name" value="PYP-like sensor domain (PAS domain)"/>
    <property type="match status" value="2"/>
</dbReference>
<evidence type="ECO:0000256" key="2">
    <source>
        <dbReference type="ARBA" id="ARBA00012438"/>
    </source>
</evidence>
<dbReference type="SUPFAM" id="SSF55874">
    <property type="entry name" value="ATPase domain of HSP90 chaperone/DNA topoisomerase II/histidine kinase"/>
    <property type="match status" value="1"/>
</dbReference>
<evidence type="ECO:0000256" key="1">
    <source>
        <dbReference type="ARBA" id="ARBA00000085"/>
    </source>
</evidence>
<evidence type="ECO:0000313" key="14">
    <source>
        <dbReference type="Proteomes" id="UP001239462"/>
    </source>
</evidence>
<gene>
    <name evidence="13" type="ORF">QTN89_25380</name>
</gene>
<dbReference type="EMBL" id="JASZZN010000026">
    <property type="protein sequence ID" value="MDM4018811.1"/>
    <property type="molecule type" value="Genomic_DNA"/>
</dbReference>
<dbReference type="InterPro" id="IPR008207">
    <property type="entry name" value="Sig_transdc_His_kin_Hpt_dom"/>
</dbReference>
<dbReference type="PROSITE" id="PS50112">
    <property type="entry name" value="PAS"/>
    <property type="match status" value="2"/>
</dbReference>
<evidence type="ECO:0000313" key="13">
    <source>
        <dbReference type="EMBL" id="MDM4018811.1"/>
    </source>
</evidence>
<dbReference type="Pfam" id="PF13426">
    <property type="entry name" value="PAS_9"/>
    <property type="match status" value="1"/>
</dbReference>
<dbReference type="Gene3D" id="1.10.287.130">
    <property type="match status" value="1"/>
</dbReference>
<comment type="catalytic activity">
    <reaction evidence="1">
        <text>ATP + protein L-histidine = ADP + protein N-phospho-L-histidine.</text>
        <dbReference type="EC" id="2.7.13.3"/>
    </reaction>
</comment>